<dbReference type="NCBIfam" id="TIGR02152">
    <property type="entry name" value="D_ribokin_bact"/>
    <property type="match status" value="1"/>
</dbReference>
<dbReference type="InterPro" id="IPR002173">
    <property type="entry name" value="Carboh/pur_kinase_PfkB_CS"/>
</dbReference>
<comment type="caution">
    <text evidence="12">Lacks conserved residue(s) required for the propagation of feature annotation.</text>
</comment>
<evidence type="ECO:0000259" key="13">
    <source>
        <dbReference type="Pfam" id="PF00294"/>
    </source>
</evidence>
<dbReference type="GO" id="GO:0019303">
    <property type="term" value="P:D-ribose catabolic process"/>
    <property type="evidence" value="ECO:0007669"/>
    <property type="project" value="UniProtKB-UniRule"/>
</dbReference>
<dbReference type="EC" id="2.7.1.15" evidence="2 12"/>
<evidence type="ECO:0000256" key="9">
    <source>
        <dbReference type="ARBA" id="ARBA00022842"/>
    </source>
</evidence>
<evidence type="ECO:0000256" key="6">
    <source>
        <dbReference type="ARBA" id="ARBA00022741"/>
    </source>
</evidence>
<keyword evidence="4 12" id="KW-0808">Transferase</keyword>
<dbReference type="GO" id="GO:0046872">
    <property type="term" value="F:metal ion binding"/>
    <property type="evidence" value="ECO:0007669"/>
    <property type="project" value="UniProtKB-KW"/>
</dbReference>
<keyword evidence="9 12" id="KW-0460">Magnesium</keyword>
<evidence type="ECO:0000256" key="10">
    <source>
        <dbReference type="ARBA" id="ARBA00022958"/>
    </source>
</evidence>
<evidence type="ECO:0000256" key="7">
    <source>
        <dbReference type="ARBA" id="ARBA00022777"/>
    </source>
</evidence>
<dbReference type="PRINTS" id="PR00990">
    <property type="entry name" value="RIBOKINASE"/>
</dbReference>
<dbReference type="Gene3D" id="3.40.1190.20">
    <property type="match status" value="1"/>
</dbReference>
<dbReference type="GO" id="GO:0004747">
    <property type="term" value="F:ribokinase activity"/>
    <property type="evidence" value="ECO:0007669"/>
    <property type="project" value="UniProtKB-UniRule"/>
</dbReference>
<comment type="activity regulation">
    <text evidence="12">Activated by a monovalent cation that binds near, but not in, the active site. The most likely occupant of the site in vivo is potassium. Ion binding induces a conformational change that may alter substrate affinity.</text>
</comment>
<feature type="binding site" evidence="12">
    <location>
        <position position="266"/>
    </location>
    <ligand>
        <name>ATP</name>
        <dbReference type="ChEBI" id="CHEBI:30616"/>
    </ligand>
</feature>
<comment type="catalytic activity">
    <reaction evidence="12">
        <text>D-ribose + ATP = D-ribose 5-phosphate + ADP + H(+)</text>
        <dbReference type="Rhea" id="RHEA:13697"/>
        <dbReference type="ChEBI" id="CHEBI:15378"/>
        <dbReference type="ChEBI" id="CHEBI:30616"/>
        <dbReference type="ChEBI" id="CHEBI:47013"/>
        <dbReference type="ChEBI" id="CHEBI:78346"/>
        <dbReference type="ChEBI" id="CHEBI:456216"/>
        <dbReference type="EC" id="2.7.1.15"/>
    </reaction>
</comment>
<feature type="active site" description="Proton acceptor" evidence="12">
    <location>
        <position position="242"/>
    </location>
</feature>
<feature type="binding site" evidence="12">
    <location>
        <position position="238"/>
    </location>
    <ligand>
        <name>K(+)</name>
        <dbReference type="ChEBI" id="CHEBI:29103"/>
    </ligand>
</feature>
<evidence type="ECO:0000256" key="8">
    <source>
        <dbReference type="ARBA" id="ARBA00022840"/>
    </source>
</evidence>
<dbReference type="Pfam" id="PF00294">
    <property type="entry name" value="PfkB"/>
    <property type="match status" value="1"/>
</dbReference>
<accession>A0A174ZNQ0</accession>
<dbReference type="OrthoDB" id="9775849at2"/>
<proteinExistence type="inferred from homology"/>
<keyword evidence="12" id="KW-0963">Cytoplasm</keyword>
<keyword evidence="10 12" id="KW-0630">Potassium</keyword>
<feature type="binding site" evidence="12">
    <location>
        <position position="277"/>
    </location>
    <ligand>
        <name>K(+)</name>
        <dbReference type="ChEBI" id="CHEBI:29103"/>
    </ligand>
</feature>
<dbReference type="InterPro" id="IPR011877">
    <property type="entry name" value="Ribokinase"/>
</dbReference>
<comment type="subunit">
    <text evidence="12">Homodimer.</text>
</comment>
<keyword evidence="11 12" id="KW-0119">Carbohydrate metabolism</keyword>
<dbReference type="PROSITE" id="PS00584">
    <property type="entry name" value="PFKB_KINASES_2"/>
    <property type="match status" value="1"/>
</dbReference>
<keyword evidence="8 12" id="KW-0067">ATP-binding</keyword>
<comment type="similarity">
    <text evidence="12">Belongs to the carbohydrate kinase PfkB family. Ribokinase subfamily.</text>
</comment>
<dbReference type="GO" id="GO:0005829">
    <property type="term" value="C:cytosol"/>
    <property type="evidence" value="ECO:0007669"/>
    <property type="project" value="TreeGrafter"/>
</dbReference>
<keyword evidence="7 12" id="KW-0418">Kinase</keyword>
<evidence type="ECO:0000256" key="4">
    <source>
        <dbReference type="ARBA" id="ARBA00022679"/>
    </source>
</evidence>
<feature type="binding site" evidence="12">
    <location>
        <begin position="241"/>
        <end position="242"/>
    </location>
    <ligand>
        <name>ATP</name>
        <dbReference type="ChEBI" id="CHEBI:30616"/>
    </ligand>
</feature>
<protein>
    <recommendedName>
        <fullName evidence="3 12">Ribokinase</fullName>
        <shortName evidence="12">RK</shortName>
        <ecNumber evidence="2 12">2.7.1.15</ecNumber>
    </recommendedName>
</protein>
<feature type="binding site" evidence="12">
    <location>
        <position position="182"/>
    </location>
    <ligand>
        <name>ATP</name>
        <dbReference type="ChEBI" id="CHEBI:30616"/>
    </ligand>
</feature>
<evidence type="ECO:0000256" key="12">
    <source>
        <dbReference type="HAMAP-Rule" id="MF_01987"/>
    </source>
</evidence>
<feature type="binding site" evidence="12">
    <location>
        <position position="275"/>
    </location>
    <ligand>
        <name>K(+)</name>
        <dbReference type="ChEBI" id="CHEBI:29103"/>
    </ligand>
</feature>
<gene>
    <name evidence="12 14" type="primary">rbsK</name>
    <name evidence="14" type="ORF">ERS852502_01026</name>
</gene>
<dbReference type="Proteomes" id="UP000078383">
    <property type="component" value="Unassembled WGS sequence"/>
</dbReference>
<evidence type="ECO:0000256" key="2">
    <source>
        <dbReference type="ARBA" id="ARBA00012035"/>
    </source>
</evidence>
<evidence type="ECO:0000256" key="5">
    <source>
        <dbReference type="ARBA" id="ARBA00022723"/>
    </source>
</evidence>
<keyword evidence="5 12" id="KW-0479">Metal-binding</keyword>
<dbReference type="PANTHER" id="PTHR10584:SF166">
    <property type="entry name" value="RIBOKINASE"/>
    <property type="match status" value="1"/>
</dbReference>
<feature type="binding site" evidence="12">
    <location>
        <position position="242"/>
    </location>
    <ligand>
        <name>substrate</name>
    </ligand>
</feature>
<dbReference type="AlphaFoldDB" id="A0A174ZNQ0"/>
<feature type="domain" description="Carbohydrate kinase PfkB" evidence="13">
    <location>
        <begin position="2"/>
        <end position="284"/>
    </location>
</feature>
<dbReference type="PROSITE" id="PS00583">
    <property type="entry name" value="PFKB_KINASES_1"/>
    <property type="match status" value="1"/>
</dbReference>
<feature type="binding site" evidence="12">
    <location>
        <begin position="209"/>
        <end position="214"/>
    </location>
    <ligand>
        <name>ATP</name>
        <dbReference type="ChEBI" id="CHEBI:30616"/>
    </ligand>
</feature>
<dbReference type="PANTHER" id="PTHR10584">
    <property type="entry name" value="SUGAR KINASE"/>
    <property type="match status" value="1"/>
</dbReference>
<feature type="binding site" evidence="12">
    <location>
        <position position="236"/>
    </location>
    <ligand>
        <name>K(+)</name>
        <dbReference type="ChEBI" id="CHEBI:29103"/>
    </ligand>
</feature>
<dbReference type="CDD" id="cd01174">
    <property type="entry name" value="ribokinase"/>
    <property type="match status" value="1"/>
</dbReference>
<evidence type="ECO:0000313" key="15">
    <source>
        <dbReference type="Proteomes" id="UP000078383"/>
    </source>
</evidence>
<dbReference type="UniPathway" id="UPA00916">
    <property type="reaction ID" value="UER00889"/>
</dbReference>
<evidence type="ECO:0000313" key="14">
    <source>
        <dbReference type="EMBL" id="CUQ84880.1"/>
    </source>
</evidence>
<evidence type="ECO:0000256" key="1">
    <source>
        <dbReference type="ARBA" id="ARBA00005380"/>
    </source>
</evidence>
<comment type="pathway">
    <text evidence="12">Carbohydrate metabolism; D-ribose degradation; D-ribose 5-phosphate from beta-D-ribopyranose: step 2/2.</text>
</comment>
<feature type="binding site" evidence="12">
    <location>
        <begin position="38"/>
        <end position="42"/>
    </location>
    <ligand>
        <name>substrate</name>
    </ligand>
</feature>
<dbReference type="RefSeq" id="WP_055171629.1">
    <property type="nucleotide sequence ID" value="NZ_CZBX01000004.1"/>
</dbReference>
<dbReference type="SUPFAM" id="SSF53613">
    <property type="entry name" value="Ribokinase-like"/>
    <property type="match status" value="1"/>
</dbReference>
<dbReference type="InterPro" id="IPR029056">
    <property type="entry name" value="Ribokinase-like"/>
</dbReference>
<feature type="binding site" evidence="12">
    <location>
        <position position="138"/>
    </location>
    <ligand>
        <name>substrate</name>
    </ligand>
</feature>
<name>A0A174ZNQ0_9FIRM</name>
<dbReference type="HAMAP" id="MF_01987">
    <property type="entry name" value="Ribokinase"/>
    <property type="match status" value="1"/>
</dbReference>
<organism evidence="14 15">
    <name type="scientific">[Ruminococcus] torques</name>
    <dbReference type="NCBI Taxonomy" id="33039"/>
    <lineage>
        <taxon>Bacteria</taxon>
        <taxon>Bacillati</taxon>
        <taxon>Bacillota</taxon>
        <taxon>Clostridia</taxon>
        <taxon>Lachnospirales</taxon>
        <taxon>Lachnospiraceae</taxon>
        <taxon>Mediterraneibacter</taxon>
    </lineage>
</organism>
<keyword evidence="6 12" id="KW-0547">Nucleotide-binding</keyword>
<dbReference type="InterPro" id="IPR011611">
    <property type="entry name" value="PfkB_dom"/>
</dbReference>
<evidence type="ECO:0000256" key="3">
    <source>
        <dbReference type="ARBA" id="ARBA00016943"/>
    </source>
</evidence>
<dbReference type="EMBL" id="CZBX01000004">
    <property type="protein sequence ID" value="CUQ84880.1"/>
    <property type="molecule type" value="Genomic_DNA"/>
</dbReference>
<feature type="binding site" evidence="12">
    <location>
        <begin position="10"/>
        <end position="12"/>
    </location>
    <ligand>
        <name>substrate</name>
    </ligand>
</feature>
<reference evidence="14 15" key="1">
    <citation type="submission" date="2015-09" db="EMBL/GenBank/DDBJ databases">
        <authorList>
            <consortium name="Pathogen Informatics"/>
        </authorList>
    </citation>
    <scope>NUCLEOTIDE SEQUENCE [LARGE SCALE GENOMIC DNA]</scope>
    <source>
        <strain evidence="14 15">2789STDY5834889</strain>
    </source>
</reference>
<comment type="similarity">
    <text evidence="1">Belongs to the carbohydrate kinase pfkB family.</text>
</comment>
<comment type="subcellular location">
    <subcellularLocation>
        <location evidence="12">Cytoplasm</location>
    </subcellularLocation>
</comment>
<feature type="binding site" evidence="12">
    <location>
        <position position="272"/>
    </location>
    <ligand>
        <name>K(+)</name>
        <dbReference type="ChEBI" id="CHEBI:29103"/>
    </ligand>
</feature>
<dbReference type="GO" id="GO:0005524">
    <property type="term" value="F:ATP binding"/>
    <property type="evidence" value="ECO:0007669"/>
    <property type="project" value="UniProtKB-UniRule"/>
</dbReference>
<dbReference type="InterPro" id="IPR002139">
    <property type="entry name" value="Ribo/fructo_kinase"/>
</dbReference>
<comment type="cofactor">
    <cofactor evidence="12">
        <name>Mg(2+)</name>
        <dbReference type="ChEBI" id="CHEBI:18420"/>
    </cofactor>
    <text evidence="12">Requires a divalent cation, most likely magnesium in vivo, as an electrophilic catalyst to aid phosphoryl group transfer. It is the chelate of the metal and the nucleotide that is the actual substrate.</text>
</comment>
<comment type="function">
    <text evidence="12">Catalyzes the phosphorylation of ribose at O-5 in a reaction requiring ATP and magnesium. The resulting D-ribose-5-phosphate can then be used either for sythesis of nucleotides, histidine, and tryptophan, or as a component of the pentose phosphate pathway.</text>
</comment>
<evidence type="ECO:0000256" key="11">
    <source>
        <dbReference type="ARBA" id="ARBA00023277"/>
    </source>
</evidence>
<sequence>MKIAVVGSINIDQSVETDRIPRKGETIAGQSLKYTPGGKGANQAVAMGRLGAEVVFFGCVGDDANGKAMLENLESQGVSTTHIQTIENVPTGIALITVGDDDNTIIIVSGANHYVDKPYIDKIKHYLTEFDLVVLQNEIPKETNLYVIDFCNQNHIPVLFNPAPIEGVDMDIIEKVTYFTPNEHEAELLFQTNDYEELVKKYPEKLLITMGEKGVLVQLNDGETLTVPARKTKVVDTTGAGDTLNGAFAMQIAGGASVKDALQFANVAASLSIEKFGAQGGMPTYEEVVNALMK</sequence>